<feature type="compositionally biased region" description="Basic and acidic residues" evidence="1">
    <location>
        <begin position="41"/>
        <end position="51"/>
    </location>
</feature>
<reference evidence="4 5" key="2">
    <citation type="submission" date="2024-07" db="EMBL/GenBank/DDBJ databases">
        <authorList>
            <person name="Akdeniz Z."/>
        </authorList>
    </citation>
    <scope>NUCLEOTIDE SEQUENCE [LARGE SCALE GENOMIC DNA]</scope>
</reference>
<dbReference type="SMART" id="SM00717">
    <property type="entry name" value="SANT"/>
    <property type="match status" value="1"/>
</dbReference>
<evidence type="ECO:0000259" key="2">
    <source>
        <dbReference type="SMART" id="SM00717"/>
    </source>
</evidence>
<dbReference type="InterPro" id="IPR009057">
    <property type="entry name" value="Homeodomain-like_sf"/>
</dbReference>
<reference evidence="3" key="1">
    <citation type="submission" date="2023-06" db="EMBL/GenBank/DDBJ databases">
        <authorList>
            <person name="Kurt Z."/>
        </authorList>
    </citation>
    <scope>NUCLEOTIDE SEQUENCE</scope>
</reference>
<protein>
    <submittedName>
        <fullName evidence="3">SANT/Myb domain</fullName>
    </submittedName>
    <submittedName>
        <fullName evidence="4">SANT/Myb_domain</fullName>
    </submittedName>
</protein>
<dbReference type="AlphaFoldDB" id="A0AA86RPB4"/>
<dbReference type="InterPro" id="IPR001005">
    <property type="entry name" value="SANT/Myb"/>
</dbReference>
<organism evidence="3">
    <name type="scientific">Hexamita inflata</name>
    <dbReference type="NCBI Taxonomy" id="28002"/>
    <lineage>
        <taxon>Eukaryota</taxon>
        <taxon>Metamonada</taxon>
        <taxon>Diplomonadida</taxon>
        <taxon>Hexamitidae</taxon>
        <taxon>Hexamitinae</taxon>
        <taxon>Hexamita</taxon>
    </lineage>
</organism>
<keyword evidence="5" id="KW-1185">Reference proteome</keyword>
<dbReference type="Proteomes" id="UP001642409">
    <property type="component" value="Unassembled WGS sequence"/>
</dbReference>
<feature type="region of interest" description="Disordered" evidence="1">
    <location>
        <begin position="28"/>
        <end position="63"/>
    </location>
</feature>
<evidence type="ECO:0000313" key="4">
    <source>
        <dbReference type="EMBL" id="CAL6034547.1"/>
    </source>
</evidence>
<accession>A0AA86RPB4</accession>
<evidence type="ECO:0000256" key="1">
    <source>
        <dbReference type="SAM" id="MobiDB-lite"/>
    </source>
</evidence>
<dbReference type="EMBL" id="CATOUU010001183">
    <property type="protein sequence ID" value="CAI9978201.1"/>
    <property type="molecule type" value="Genomic_DNA"/>
</dbReference>
<evidence type="ECO:0000313" key="3">
    <source>
        <dbReference type="EMBL" id="CAI9978201.1"/>
    </source>
</evidence>
<evidence type="ECO:0000313" key="5">
    <source>
        <dbReference type="Proteomes" id="UP001642409"/>
    </source>
</evidence>
<comment type="caution">
    <text evidence="3">The sequence shown here is derived from an EMBL/GenBank/DDBJ whole genome shotgun (WGS) entry which is preliminary data.</text>
</comment>
<feature type="domain" description="Myb-like" evidence="2">
    <location>
        <begin position="62"/>
        <end position="111"/>
    </location>
</feature>
<dbReference type="EMBL" id="CAXDID020000128">
    <property type="protein sequence ID" value="CAL6034547.1"/>
    <property type="molecule type" value="Genomic_DNA"/>
</dbReference>
<dbReference type="SUPFAM" id="SSF46689">
    <property type="entry name" value="Homeodomain-like"/>
    <property type="match status" value="1"/>
</dbReference>
<dbReference type="CDD" id="cd00167">
    <property type="entry name" value="SANT"/>
    <property type="match status" value="1"/>
</dbReference>
<dbReference type="Pfam" id="PF00249">
    <property type="entry name" value="Myb_DNA-binding"/>
    <property type="match status" value="1"/>
</dbReference>
<dbReference type="Gene3D" id="1.10.10.60">
    <property type="entry name" value="Homeodomain-like"/>
    <property type="match status" value="1"/>
</dbReference>
<sequence>MSQFELELVRLSLVIQISEIKAQIAQKQQSQNTQVAQKDPWAIKHQQEKRSQPKVIRTPSHHRTRWTAQEDSQLLQMVRKYGFDSVDQMEGLLTGRSKVQIYFRLRYLKTFYEENVESKQIEKMNPEWYQYFVENGM</sequence>
<proteinExistence type="predicted"/>
<name>A0AA86RPB4_9EUKA</name>
<gene>
    <name evidence="4" type="ORF">HINF_LOCUS35506</name>
    <name evidence="3" type="ORF">HINF_LOCUS65846</name>
</gene>